<reference evidence="2" key="1">
    <citation type="submission" date="2018-11" db="EMBL/GenBank/DDBJ databases">
        <authorList>
            <consortium name="Pathogen Informatics"/>
        </authorList>
    </citation>
    <scope>NUCLEOTIDE SEQUENCE</scope>
</reference>
<protein>
    <submittedName>
        <fullName evidence="2">Uncharacterized protein</fullName>
    </submittedName>
</protein>
<dbReference type="Proteomes" id="UP000784294">
    <property type="component" value="Unassembled WGS sequence"/>
</dbReference>
<dbReference type="AlphaFoldDB" id="A0A448WFQ7"/>
<organism evidence="2 3">
    <name type="scientific">Protopolystoma xenopodis</name>
    <dbReference type="NCBI Taxonomy" id="117903"/>
    <lineage>
        <taxon>Eukaryota</taxon>
        <taxon>Metazoa</taxon>
        <taxon>Spiralia</taxon>
        <taxon>Lophotrochozoa</taxon>
        <taxon>Platyhelminthes</taxon>
        <taxon>Monogenea</taxon>
        <taxon>Polyopisthocotylea</taxon>
        <taxon>Polystomatidea</taxon>
        <taxon>Polystomatidae</taxon>
        <taxon>Protopolystoma</taxon>
    </lineage>
</organism>
<feature type="region of interest" description="Disordered" evidence="1">
    <location>
        <begin position="1"/>
        <end position="30"/>
    </location>
</feature>
<dbReference type="EMBL" id="CAAALY010009648">
    <property type="protein sequence ID" value="VEL10667.1"/>
    <property type="molecule type" value="Genomic_DNA"/>
</dbReference>
<name>A0A448WFQ7_9PLAT</name>
<evidence type="ECO:0000256" key="1">
    <source>
        <dbReference type="SAM" id="MobiDB-lite"/>
    </source>
</evidence>
<proteinExistence type="predicted"/>
<evidence type="ECO:0000313" key="3">
    <source>
        <dbReference type="Proteomes" id="UP000784294"/>
    </source>
</evidence>
<accession>A0A448WFQ7</accession>
<gene>
    <name evidence="2" type="ORF">PXEA_LOCUS4107</name>
</gene>
<comment type="caution">
    <text evidence="2">The sequence shown here is derived from an EMBL/GenBank/DDBJ whole genome shotgun (WGS) entry which is preliminary data.</text>
</comment>
<sequence length="56" mass="6131">MAILTDDVNDDAGETFGNVPRPRFNFGNDHADNGPRTRIFGSYDACRGGMDRLAGR</sequence>
<keyword evidence="3" id="KW-1185">Reference proteome</keyword>
<evidence type="ECO:0000313" key="2">
    <source>
        <dbReference type="EMBL" id="VEL10667.1"/>
    </source>
</evidence>